<dbReference type="GO" id="GO:0003924">
    <property type="term" value="F:GTPase activity"/>
    <property type="evidence" value="ECO:0007669"/>
    <property type="project" value="InterPro"/>
</dbReference>
<keyword evidence="2" id="KW-1003">Cell membrane</keyword>
<dbReference type="STRING" id="947166.A0A1D1UKP5"/>
<dbReference type="Proteomes" id="UP000186922">
    <property type="component" value="Unassembled WGS sequence"/>
</dbReference>
<evidence type="ECO:0000256" key="5">
    <source>
        <dbReference type="ARBA" id="ARBA00023134"/>
    </source>
</evidence>
<comment type="subcellular location">
    <subcellularLocation>
        <location evidence="1">Cell membrane</location>
        <topology evidence="1">Lipid-anchor</topology>
        <orientation evidence="1">Cytoplasmic side</orientation>
    </subcellularLocation>
</comment>
<protein>
    <recommendedName>
        <fullName evidence="12">GTP-binding protein Di-Ras2</fullName>
    </recommendedName>
</protein>
<dbReference type="GO" id="GO:0005886">
    <property type="term" value="C:plasma membrane"/>
    <property type="evidence" value="ECO:0007669"/>
    <property type="project" value="UniProtKB-SubCell"/>
</dbReference>
<evidence type="ECO:0000256" key="3">
    <source>
        <dbReference type="ARBA" id="ARBA00022481"/>
    </source>
</evidence>
<dbReference type="FunFam" id="3.40.50.300:FF:000303">
    <property type="entry name" value="GTP-binding protein Di-Ras2"/>
    <property type="match status" value="1"/>
</dbReference>
<sequence>MPEQSNDYRVVIFGAGGVGKSSLALRFVKQTFRDAYVPTIEDTYTQVISCDSNVCTLQITDTAGSHQFPAMQRLSITRGHAFILIYSISSMASLEELRPIYLLIKEIKGAETMPSVPIMLVGNKSDETHREVKAEAAAHLAKSWGCGFIEISAKTNHNITELFQELLQMEKKRKMSLNLGDKKNKTSDKLKGKCVIT</sequence>
<evidence type="ECO:0000313" key="11">
    <source>
        <dbReference type="Proteomes" id="UP000186922"/>
    </source>
</evidence>
<dbReference type="GO" id="GO:0007165">
    <property type="term" value="P:signal transduction"/>
    <property type="evidence" value="ECO:0007669"/>
    <property type="project" value="InterPro"/>
</dbReference>
<comment type="similarity">
    <text evidence="9">Belongs to the small GTPase superfamily. Di-Ras family.</text>
</comment>
<dbReference type="PROSITE" id="PS51421">
    <property type="entry name" value="RAS"/>
    <property type="match status" value="1"/>
</dbReference>
<dbReference type="SMART" id="SM00175">
    <property type="entry name" value="RAB"/>
    <property type="match status" value="1"/>
</dbReference>
<evidence type="ECO:0000256" key="6">
    <source>
        <dbReference type="ARBA" id="ARBA00023136"/>
    </source>
</evidence>
<evidence type="ECO:0000256" key="2">
    <source>
        <dbReference type="ARBA" id="ARBA00022475"/>
    </source>
</evidence>
<dbReference type="InterPro" id="IPR020849">
    <property type="entry name" value="Small_GTPase_Ras-type"/>
</dbReference>
<dbReference type="EMBL" id="BDGG01000001">
    <property type="protein sequence ID" value="GAU90021.1"/>
    <property type="molecule type" value="Genomic_DNA"/>
</dbReference>
<keyword evidence="4" id="KW-0547">Nucleotide-binding</keyword>
<evidence type="ECO:0000256" key="4">
    <source>
        <dbReference type="ARBA" id="ARBA00022741"/>
    </source>
</evidence>
<evidence type="ECO:0008006" key="12">
    <source>
        <dbReference type="Google" id="ProtNLM"/>
    </source>
</evidence>
<evidence type="ECO:0000256" key="9">
    <source>
        <dbReference type="ARBA" id="ARBA00061515"/>
    </source>
</evidence>
<keyword evidence="11" id="KW-1185">Reference proteome</keyword>
<keyword evidence="6" id="KW-0472">Membrane</keyword>
<evidence type="ECO:0000256" key="7">
    <source>
        <dbReference type="ARBA" id="ARBA00023288"/>
    </source>
</evidence>
<accession>A0A1D1UKP5</accession>
<dbReference type="Gene3D" id="3.40.50.300">
    <property type="entry name" value="P-loop containing nucleotide triphosphate hydrolases"/>
    <property type="match status" value="1"/>
</dbReference>
<proteinExistence type="inferred from homology"/>
<dbReference type="SMART" id="SM00174">
    <property type="entry name" value="RHO"/>
    <property type="match status" value="1"/>
</dbReference>
<name>A0A1D1UKP5_RAMVA</name>
<dbReference type="InterPro" id="IPR005225">
    <property type="entry name" value="Small_GTP-bd"/>
</dbReference>
<evidence type="ECO:0000313" key="10">
    <source>
        <dbReference type="EMBL" id="GAU90021.1"/>
    </source>
</evidence>
<dbReference type="GO" id="GO:0005525">
    <property type="term" value="F:GTP binding"/>
    <property type="evidence" value="ECO:0007669"/>
    <property type="project" value="UniProtKB-KW"/>
</dbReference>
<keyword evidence="5" id="KW-0342">GTP-binding</keyword>
<dbReference type="PROSITE" id="PS51420">
    <property type="entry name" value="RHO"/>
    <property type="match status" value="1"/>
</dbReference>
<dbReference type="InterPro" id="IPR001806">
    <property type="entry name" value="Small_GTPase"/>
</dbReference>
<organism evidence="10 11">
    <name type="scientific">Ramazzottius varieornatus</name>
    <name type="common">Water bear</name>
    <name type="synonym">Tardigrade</name>
    <dbReference type="NCBI Taxonomy" id="947166"/>
    <lineage>
        <taxon>Eukaryota</taxon>
        <taxon>Metazoa</taxon>
        <taxon>Ecdysozoa</taxon>
        <taxon>Tardigrada</taxon>
        <taxon>Eutardigrada</taxon>
        <taxon>Parachela</taxon>
        <taxon>Hypsibioidea</taxon>
        <taxon>Ramazzottiidae</taxon>
        <taxon>Ramazzottius</taxon>
    </lineage>
</organism>
<dbReference type="SUPFAM" id="SSF52540">
    <property type="entry name" value="P-loop containing nucleoside triphosphate hydrolases"/>
    <property type="match status" value="1"/>
</dbReference>
<comment type="caution">
    <text evidence="10">The sequence shown here is derived from an EMBL/GenBank/DDBJ whole genome shotgun (WGS) entry which is preliminary data.</text>
</comment>
<keyword evidence="8" id="KW-0636">Prenylation</keyword>
<keyword evidence="7" id="KW-0449">Lipoprotein</keyword>
<dbReference type="SMART" id="SM00173">
    <property type="entry name" value="RAS"/>
    <property type="match status" value="1"/>
</dbReference>
<dbReference type="NCBIfam" id="TIGR00231">
    <property type="entry name" value="small_GTP"/>
    <property type="match status" value="1"/>
</dbReference>
<reference evidence="10 11" key="1">
    <citation type="journal article" date="2016" name="Nat. Commun.">
        <title>Extremotolerant tardigrade genome and improved radiotolerance of human cultured cells by tardigrade-unique protein.</title>
        <authorList>
            <person name="Hashimoto T."/>
            <person name="Horikawa D.D."/>
            <person name="Saito Y."/>
            <person name="Kuwahara H."/>
            <person name="Kozuka-Hata H."/>
            <person name="Shin-I T."/>
            <person name="Minakuchi Y."/>
            <person name="Ohishi K."/>
            <person name="Motoyama A."/>
            <person name="Aizu T."/>
            <person name="Enomoto A."/>
            <person name="Kondo K."/>
            <person name="Tanaka S."/>
            <person name="Hara Y."/>
            <person name="Koshikawa S."/>
            <person name="Sagara H."/>
            <person name="Miura T."/>
            <person name="Yokobori S."/>
            <person name="Miyagawa K."/>
            <person name="Suzuki Y."/>
            <person name="Kubo T."/>
            <person name="Oyama M."/>
            <person name="Kohara Y."/>
            <person name="Fujiyama A."/>
            <person name="Arakawa K."/>
            <person name="Katayama T."/>
            <person name="Toyoda A."/>
            <person name="Kunieda T."/>
        </authorList>
    </citation>
    <scope>NUCLEOTIDE SEQUENCE [LARGE SCALE GENOMIC DNA]</scope>
    <source>
        <strain evidence="10 11">YOKOZUNA-1</strain>
    </source>
</reference>
<dbReference type="PRINTS" id="PR00449">
    <property type="entry name" value="RASTRNSFRMNG"/>
</dbReference>
<dbReference type="PANTHER" id="PTHR24070">
    <property type="entry name" value="RAS, DI-RAS, AND RHEB FAMILY MEMBERS OF SMALL GTPASE SUPERFAMILY"/>
    <property type="match status" value="1"/>
</dbReference>
<evidence type="ECO:0000256" key="1">
    <source>
        <dbReference type="ARBA" id="ARBA00004342"/>
    </source>
</evidence>
<gene>
    <name evidence="10" type="primary">RvY_02501-1</name>
    <name evidence="10" type="synonym">RvY_02501.1</name>
    <name evidence="10" type="ORF">RvY_02501</name>
</gene>
<dbReference type="OrthoDB" id="265044at2759"/>
<evidence type="ECO:0000256" key="8">
    <source>
        <dbReference type="ARBA" id="ARBA00023289"/>
    </source>
</evidence>
<dbReference type="InterPro" id="IPR027417">
    <property type="entry name" value="P-loop_NTPase"/>
</dbReference>
<keyword evidence="3" id="KW-0488">Methylation</keyword>
<dbReference type="AlphaFoldDB" id="A0A1D1UKP5"/>
<dbReference type="PROSITE" id="PS51419">
    <property type="entry name" value="RAB"/>
    <property type="match status" value="1"/>
</dbReference>
<dbReference type="Pfam" id="PF00071">
    <property type="entry name" value="Ras"/>
    <property type="match status" value="1"/>
</dbReference>